<dbReference type="OrthoDB" id="8195485at2759"/>
<dbReference type="EMBL" id="BGPR01041436">
    <property type="protein sequence ID" value="GBO17706.1"/>
    <property type="molecule type" value="Genomic_DNA"/>
</dbReference>
<protein>
    <submittedName>
        <fullName evidence="2">Uncharacterized protein</fullName>
    </submittedName>
</protein>
<feature type="compositionally biased region" description="Polar residues" evidence="1">
    <location>
        <begin position="1"/>
        <end position="12"/>
    </location>
</feature>
<comment type="caution">
    <text evidence="2">The sequence shown here is derived from an EMBL/GenBank/DDBJ whole genome shotgun (WGS) entry which is preliminary data.</text>
</comment>
<evidence type="ECO:0000313" key="2">
    <source>
        <dbReference type="EMBL" id="GBO17706.1"/>
    </source>
</evidence>
<evidence type="ECO:0000313" key="3">
    <source>
        <dbReference type="Proteomes" id="UP000499080"/>
    </source>
</evidence>
<sequence>MKSSFNKSSNMASLPPTEVAAHQHSRRVYNQIQNWLGNKKRHEDWGWERTISGLQPVKTLKSPAPDSILLKIFCKCTSNCSCRKASLFFSVLGLHCWDN</sequence>
<evidence type="ECO:0000256" key="1">
    <source>
        <dbReference type="SAM" id="MobiDB-lite"/>
    </source>
</evidence>
<keyword evidence="3" id="KW-1185">Reference proteome</keyword>
<dbReference type="Proteomes" id="UP000499080">
    <property type="component" value="Unassembled WGS sequence"/>
</dbReference>
<name>A0A4Y2V0X2_ARAVE</name>
<dbReference type="AlphaFoldDB" id="A0A4Y2V0X2"/>
<accession>A0A4Y2V0X2</accession>
<feature type="region of interest" description="Disordered" evidence="1">
    <location>
        <begin position="1"/>
        <end position="23"/>
    </location>
</feature>
<reference evidence="2 3" key="1">
    <citation type="journal article" date="2019" name="Sci. Rep.">
        <title>Orb-weaving spider Araneus ventricosus genome elucidates the spidroin gene catalogue.</title>
        <authorList>
            <person name="Kono N."/>
            <person name="Nakamura H."/>
            <person name="Ohtoshi R."/>
            <person name="Moran D.A.P."/>
            <person name="Shinohara A."/>
            <person name="Yoshida Y."/>
            <person name="Fujiwara M."/>
            <person name="Mori M."/>
            <person name="Tomita M."/>
            <person name="Arakawa K."/>
        </authorList>
    </citation>
    <scope>NUCLEOTIDE SEQUENCE [LARGE SCALE GENOMIC DNA]</scope>
</reference>
<organism evidence="2 3">
    <name type="scientific">Araneus ventricosus</name>
    <name type="common">Orbweaver spider</name>
    <name type="synonym">Epeira ventricosa</name>
    <dbReference type="NCBI Taxonomy" id="182803"/>
    <lineage>
        <taxon>Eukaryota</taxon>
        <taxon>Metazoa</taxon>
        <taxon>Ecdysozoa</taxon>
        <taxon>Arthropoda</taxon>
        <taxon>Chelicerata</taxon>
        <taxon>Arachnida</taxon>
        <taxon>Araneae</taxon>
        <taxon>Araneomorphae</taxon>
        <taxon>Entelegynae</taxon>
        <taxon>Araneoidea</taxon>
        <taxon>Araneidae</taxon>
        <taxon>Araneus</taxon>
    </lineage>
</organism>
<proteinExistence type="predicted"/>
<gene>
    <name evidence="2" type="ORF">AVEN_39904_1</name>
</gene>